<name>A0A7C4JLJ1_STAMA</name>
<organism evidence="1">
    <name type="scientific">Staphylothermus marinus</name>
    <dbReference type="NCBI Taxonomy" id="2280"/>
    <lineage>
        <taxon>Archaea</taxon>
        <taxon>Thermoproteota</taxon>
        <taxon>Thermoprotei</taxon>
        <taxon>Desulfurococcales</taxon>
        <taxon>Desulfurococcaceae</taxon>
        <taxon>Staphylothermus</taxon>
    </lineage>
</organism>
<sequence>MNKKPIILVTCKVGSEDWCIEEIGNVLYPYDNSVEVIKTKYRGLLIAYSKLSAYEAYKLLLTREYGFVRNIIPIMITVPFDENLLYNKVKEVVKNTNCVKIKLRIRGVRGYSQKIWMGLVNAIRESGSKHDPNCNTCLFIEVIDSDVYIGLREC</sequence>
<evidence type="ECO:0000313" key="1">
    <source>
        <dbReference type="EMBL" id="HGQ73978.1"/>
    </source>
</evidence>
<comment type="caution">
    <text evidence="1">The sequence shown here is derived from an EMBL/GenBank/DDBJ whole genome shotgun (WGS) entry which is preliminary data.</text>
</comment>
<protein>
    <submittedName>
        <fullName evidence="1">Uncharacterized protein</fullName>
    </submittedName>
</protein>
<dbReference type="EMBL" id="DTBP01000017">
    <property type="protein sequence ID" value="HGQ73978.1"/>
    <property type="molecule type" value="Genomic_DNA"/>
</dbReference>
<gene>
    <name evidence="1" type="ORF">ENU20_02745</name>
</gene>
<proteinExistence type="predicted"/>
<reference evidence="1" key="1">
    <citation type="journal article" date="2020" name="mSystems">
        <title>Genome- and Community-Level Interaction Insights into Carbon Utilization and Element Cycling Functions of Hydrothermarchaeota in Hydrothermal Sediment.</title>
        <authorList>
            <person name="Zhou Z."/>
            <person name="Liu Y."/>
            <person name="Xu W."/>
            <person name="Pan J."/>
            <person name="Luo Z.H."/>
            <person name="Li M."/>
        </authorList>
    </citation>
    <scope>NUCLEOTIDE SEQUENCE [LARGE SCALE GENOMIC DNA]</scope>
    <source>
        <strain evidence="1">SpSt-648</strain>
    </source>
</reference>
<dbReference type="AlphaFoldDB" id="A0A7C4JLJ1"/>
<accession>A0A7C4JLJ1</accession>